<keyword evidence="1" id="KW-1133">Transmembrane helix</keyword>
<evidence type="ECO:0000256" key="1">
    <source>
        <dbReference type="SAM" id="Phobius"/>
    </source>
</evidence>
<feature type="transmembrane region" description="Helical" evidence="1">
    <location>
        <begin position="115"/>
        <end position="143"/>
    </location>
</feature>
<keyword evidence="3" id="KW-1185">Reference proteome</keyword>
<feature type="transmembrane region" description="Helical" evidence="1">
    <location>
        <begin position="20"/>
        <end position="41"/>
    </location>
</feature>
<dbReference type="Proteomes" id="UP000316639">
    <property type="component" value="Unassembled WGS sequence"/>
</dbReference>
<name>A0A563END3_9PSEU</name>
<feature type="transmembrane region" description="Helical" evidence="1">
    <location>
        <begin position="61"/>
        <end position="83"/>
    </location>
</feature>
<protein>
    <submittedName>
        <fullName evidence="2">ABC transporter permease subunit</fullName>
    </submittedName>
</protein>
<dbReference type="AlphaFoldDB" id="A0A563END3"/>
<gene>
    <name evidence="2" type="ORF">FKR81_26995</name>
</gene>
<keyword evidence="1" id="KW-0812">Transmembrane</keyword>
<feature type="transmembrane region" description="Helical" evidence="1">
    <location>
        <begin position="246"/>
        <end position="265"/>
    </location>
</feature>
<dbReference type="PANTHER" id="PTHR37305">
    <property type="entry name" value="INTEGRAL MEMBRANE PROTEIN-RELATED"/>
    <property type="match status" value="1"/>
</dbReference>
<dbReference type="EMBL" id="VOBR01000019">
    <property type="protein sequence ID" value="TWP48721.1"/>
    <property type="molecule type" value="Genomic_DNA"/>
</dbReference>
<dbReference type="GO" id="GO:0005886">
    <property type="term" value="C:plasma membrane"/>
    <property type="evidence" value="ECO:0007669"/>
    <property type="project" value="UniProtKB-SubCell"/>
</dbReference>
<feature type="transmembrane region" description="Helical" evidence="1">
    <location>
        <begin position="192"/>
        <end position="211"/>
    </location>
</feature>
<sequence length="269" mass="28332">MLVRQLRSELRWMLRRPRTLIGLGGLCLVPIVVGFGVWLATRDEGGGGGAGLEGILRGNGLVLPIFALFLSAGLLLPMVASIWSADGLAGESQHGTLRGLLIAPVSRVRLLVIKFFGLAAMSLFAVTMMAVVGVVSGIAFLGNDGMLTLSGNVLTTGQAVGRIALFVLLITFQMISIGAVGLAISACTEHPLVVQASVMAGFIVFAVLGNLPSLDWLDPFLITTALPGLLDVMRDPMPTEQLWDSTFLAACYLVIGLSLATMRLVTKDS</sequence>
<evidence type="ECO:0000313" key="2">
    <source>
        <dbReference type="EMBL" id="TWP48721.1"/>
    </source>
</evidence>
<dbReference type="GO" id="GO:0140359">
    <property type="term" value="F:ABC-type transporter activity"/>
    <property type="evidence" value="ECO:0007669"/>
    <property type="project" value="InterPro"/>
</dbReference>
<evidence type="ECO:0000313" key="3">
    <source>
        <dbReference type="Proteomes" id="UP000316639"/>
    </source>
</evidence>
<dbReference type="Pfam" id="PF12679">
    <property type="entry name" value="ABC2_membrane_2"/>
    <property type="match status" value="1"/>
</dbReference>
<comment type="caution">
    <text evidence="2">The sequence shown here is derived from an EMBL/GenBank/DDBJ whole genome shotgun (WGS) entry which is preliminary data.</text>
</comment>
<feature type="transmembrane region" description="Helical" evidence="1">
    <location>
        <begin position="163"/>
        <end position="185"/>
    </location>
</feature>
<dbReference type="OrthoDB" id="3217553at2"/>
<accession>A0A563END3</accession>
<organism evidence="2 3">
    <name type="scientific">Lentzea tibetensis</name>
    <dbReference type="NCBI Taxonomy" id="2591470"/>
    <lineage>
        <taxon>Bacteria</taxon>
        <taxon>Bacillati</taxon>
        <taxon>Actinomycetota</taxon>
        <taxon>Actinomycetes</taxon>
        <taxon>Pseudonocardiales</taxon>
        <taxon>Pseudonocardiaceae</taxon>
        <taxon>Lentzea</taxon>
    </lineage>
</organism>
<dbReference type="PANTHER" id="PTHR37305:SF1">
    <property type="entry name" value="MEMBRANE PROTEIN"/>
    <property type="match status" value="1"/>
</dbReference>
<reference evidence="2 3" key="1">
    <citation type="submission" date="2019-07" db="EMBL/GenBank/DDBJ databases">
        <title>Lentzea xizangensis sp. nov., isolated from Qinghai-Tibetan Plateau Soils.</title>
        <authorList>
            <person name="Huang J."/>
        </authorList>
    </citation>
    <scope>NUCLEOTIDE SEQUENCE [LARGE SCALE GENOMIC DNA]</scope>
    <source>
        <strain evidence="2 3">FXJ1.1311</strain>
    </source>
</reference>
<proteinExistence type="predicted"/>
<keyword evidence="1" id="KW-0472">Membrane</keyword>